<keyword evidence="3" id="KW-0812">Transmembrane</keyword>
<proteinExistence type="predicted"/>
<feature type="transmembrane region" description="Helical" evidence="3">
    <location>
        <begin position="28"/>
        <end position="52"/>
    </location>
</feature>
<sequence length="338" mass="36764">MKWSMKRFTFVIIPDANGSVKRFALPRLIFIAVPALFAFLALVACGLFLLYARNLSDVGDMRRELSESASRYERQLADKNDSIESLQTQVAGLSEQTKSIQQKVDEVNQLENQVKGMVGLQEADSSKGGAKDLTTYGGTVEDGDPSDGGMGGEDLPVTNEEINALARNTADQLLTLAPVLDELANRLKQTKTDVDQARKRLRITPTIWPTDNRRITSLFGVRTDPFTGKARFHAGLDIAGHVGDPIFAAADGVVALSEKDSAEGNNIIIDHGNGIRTWYMHMSKLIATVGQKVAKGEQIGELGSTGRSTGPHLHYEVLVAGEPVDPRAYLKADRKASE</sequence>
<dbReference type="InterPro" id="IPR011055">
    <property type="entry name" value="Dup_hybrid_motif"/>
</dbReference>
<reference evidence="5 6" key="1">
    <citation type="submission" date="2020-08" db="EMBL/GenBank/DDBJ databases">
        <title>Cohnella phylogeny.</title>
        <authorList>
            <person name="Dunlap C."/>
        </authorList>
    </citation>
    <scope>NUCLEOTIDE SEQUENCE [LARGE SCALE GENOMIC DNA]</scope>
    <source>
        <strain evidence="5 6">CBP 2801</strain>
    </source>
</reference>
<feature type="region of interest" description="Disordered" evidence="2">
    <location>
        <begin position="124"/>
        <end position="147"/>
    </location>
</feature>
<gene>
    <name evidence="5" type="ORF">H7C18_29290</name>
</gene>
<organism evidence="5 6">
    <name type="scientific">Cohnella zeiphila</name>
    <dbReference type="NCBI Taxonomy" id="2761120"/>
    <lineage>
        <taxon>Bacteria</taxon>
        <taxon>Bacillati</taxon>
        <taxon>Bacillota</taxon>
        <taxon>Bacilli</taxon>
        <taxon>Bacillales</taxon>
        <taxon>Paenibacillaceae</taxon>
        <taxon>Cohnella</taxon>
    </lineage>
</organism>
<comment type="caution">
    <text evidence="5">The sequence shown here is derived from an EMBL/GenBank/DDBJ whole genome shotgun (WGS) entry which is preliminary data.</text>
</comment>
<feature type="coiled-coil region" evidence="1">
    <location>
        <begin position="62"/>
        <end position="113"/>
    </location>
</feature>
<dbReference type="CDD" id="cd12797">
    <property type="entry name" value="M23_peptidase"/>
    <property type="match status" value="1"/>
</dbReference>
<dbReference type="Gene3D" id="2.70.70.10">
    <property type="entry name" value="Glucose Permease (Domain IIA)"/>
    <property type="match status" value="1"/>
</dbReference>
<dbReference type="Proteomes" id="UP000564644">
    <property type="component" value="Unassembled WGS sequence"/>
</dbReference>
<dbReference type="PANTHER" id="PTHR21666">
    <property type="entry name" value="PEPTIDASE-RELATED"/>
    <property type="match status" value="1"/>
</dbReference>
<dbReference type="Pfam" id="PF01551">
    <property type="entry name" value="Peptidase_M23"/>
    <property type="match status" value="1"/>
</dbReference>
<dbReference type="SUPFAM" id="SSF51261">
    <property type="entry name" value="Duplicated hybrid motif"/>
    <property type="match status" value="1"/>
</dbReference>
<evidence type="ECO:0000256" key="1">
    <source>
        <dbReference type="SAM" id="Coils"/>
    </source>
</evidence>
<dbReference type="GO" id="GO:0004222">
    <property type="term" value="F:metalloendopeptidase activity"/>
    <property type="evidence" value="ECO:0007669"/>
    <property type="project" value="TreeGrafter"/>
</dbReference>
<dbReference type="EMBL" id="JACJVO010000040">
    <property type="protein sequence ID" value="MBB6735015.1"/>
    <property type="molecule type" value="Genomic_DNA"/>
</dbReference>
<evidence type="ECO:0000256" key="3">
    <source>
        <dbReference type="SAM" id="Phobius"/>
    </source>
</evidence>
<keyword evidence="6" id="KW-1185">Reference proteome</keyword>
<keyword evidence="3" id="KW-0472">Membrane</keyword>
<keyword evidence="1" id="KW-0175">Coiled coil</keyword>
<protein>
    <submittedName>
        <fullName evidence="5">M23 family metallopeptidase</fullName>
    </submittedName>
</protein>
<evidence type="ECO:0000256" key="2">
    <source>
        <dbReference type="SAM" id="MobiDB-lite"/>
    </source>
</evidence>
<dbReference type="FunFam" id="2.70.70.10:FF:000006">
    <property type="entry name" value="M23 family peptidase"/>
    <property type="match status" value="1"/>
</dbReference>
<name>A0A7X0SU92_9BACL</name>
<dbReference type="PANTHER" id="PTHR21666:SF286">
    <property type="entry name" value="LIPOPROTEIN NLPD"/>
    <property type="match status" value="1"/>
</dbReference>
<dbReference type="InterPro" id="IPR050570">
    <property type="entry name" value="Cell_wall_metabolism_enzyme"/>
</dbReference>
<dbReference type="InterPro" id="IPR016047">
    <property type="entry name" value="M23ase_b-sheet_dom"/>
</dbReference>
<evidence type="ECO:0000313" key="5">
    <source>
        <dbReference type="EMBL" id="MBB6735015.1"/>
    </source>
</evidence>
<accession>A0A7X0SU92</accession>
<keyword evidence="3" id="KW-1133">Transmembrane helix</keyword>
<evidence type="ECO:0000313" key="6">
    <source>
        <dbReference type="Proteomes" id="UP000564644"/>
    </source>
</evidence>
<evidence type="ECO:0000259" key="4">
    <source>
        <dbReference type="Pfam" id="PF01551"/>
    </source>
</evidence>
<dbReference type="RefSeq" id="WP_185132672.1">
    <property type="nucleotide sequence ID" value="NZ_JACJVO010000040.1"/>
</dbReference>
<dbReference type="AlphaFoldDB" id="A0A7X0SU92"/>
<feature type="domain" description="M23ase beta-sheet core" evidence="4">
    <location>
        <begin position="231"/>
        <end position="326"/>
    </location>
</feature>